<gene>
    <name evidence="3" type="ORF">JDO7802_01600</name>
</gene>
<evidence type="ECO:0000313" key="4">
    <source>
        <dbReference type="Proteomes" id="UP000049222"/>
    </source>
</evidence>
<reference evidence="3 4" key="1">
    <citation type="submission" date="2015-07" db="EMBL/GenBank/DDBJ databases">
        <authorList>
            <person name="Noorani M."/>
        </authorList>
    </citation>
    <scope>NUCLEOTIDE SEQUENCE [LARGE SCALE GENOMIC DNA]</scope>
    <source>
        <strain evidence="3 4">CECT 7802</strain>
    </source>
</reference>
<dbReference type="EMBL" id="CXSU01000011">
    <property type="protein sequence ID" value="CTQ49586.1"/>
    <property type="molecule type" value="Genomic_DNA"/>
</dbReference>
<dbReference type="InterPro" id="IPR036188">
    <property type="entry name" value="FAD/NAD-bd_sf"/>
</dbReference>
<name>A0A0M6YKM4_9RHOB</name>
<dbReference type="GO" id="GO:0005737">
    <property type="term" value="C:cytoplasm"/>
    <property type="evidence" value="ECO:0007669"/>
    <property type="project" value="TreeGrafter"/>
</dbReference>
<evidence type="ECO:0000259" key="2">
    <source>
        <dbReference type="Pfam" id="PF01266"/>
    </source>
</evidence>
<organism evidence="3 4">
    <name type="scientific">Jannaschia donghaensis</name>
    <dbReference type="NCBI Taxonomy" id="420998"/>
    <lineage>
        <taxon>Bacteria</taxon>
        <taxon>Pseudomonadati</taxon>
        <taxon>Pseudomonadota</taxon>
        <taxon>Alphaproteobacteria</taxon>
        <taxon>Rhodobacterales</taxon>
        <taxon>Roseobacteraceae</taxon>
        <taxon>Jannaschia</taxon>
    </lineage>
</organism>
<dbReference type="SUPFAM" id="SSF51905">
    <property type="entry name" value="FAD/NAD(P)-binding domain"/>
    <property type="match status" value="1"/>
</dbReference>
<proteinExistence type="predicted"/>
<dbReference type="InterPro" id="IPR006076">
    <property type="entry name" value="FAD-dep_OxRdtase"/>
</dbReference>
<dbReference type="PANTHER" id="PTHR13847">
    <property type="entry name" value="SARCOSINE DEHYDROGENASE-RELATED"/>
    <property type="match status" value="1"/>
</dbReference>
<accession>A0A0M6YKM4</accession>
<evidence type="ECO:0000256" key="1">
    <source>
        <dbReference type="ARBA" id="ARBA00023002"/>
    </source>
</evidence>
<keyword evidence="1" id="KW-0560">Oxidoreductase</keyword>
<dbReference type="Gene3D" id="3.30.9.10">
    <property type="entry name" value="D-Amino Acid Oxidase, subunit A, domain 2"/>
    <property type="match status" value="1"/>
</dbReference>
<feature type="domain" description="FAD dependent oxidoreductase" evidence="2">
    <location>
        <begin position="4"/>
        <end position="328"/>
    </location>
</feature>
<dbReference type="OrthoDB" id="7421214at2"/>
<dbReference type="Pfam" id="PF01266">
    <property type="entry name" value="DAO"/>
    <property type="match status" value="1"/>
</dbReference>
<sequence>MECDFLIIGGGIAGASAGAALAPLGRVVLWEAEAGFGHHASGRSAALFEESYGLPAVVALNRASRADHEAGGWMSPRGLMLLGFDGQNAAFESDVATMGLERISIEDGRAKVPILSSAVAQAAFHADAYDLDTDAMIQRGIRAVANATPGRRIDRIERIAGGWCVTAGDANITARQIVNAAGAWADAVAVSAGVQPLGLTPLRRSMARLRAPGGHDVSGWPMIFGVGESWYAKPDAGALIVSPAEEVASEPVDAYPDDMTLAEGLDRYQAAVTEAVTRPMATWAGLRTFTPDRCLAIGPSDVDGFWWCAGQGGYGFQTSPAAARLLADHVAGRGSEFESATVSALDPGRFR</sequence>
<dbReference type="Proteomes" id="UP000049222">
    <property type="component" value="Unassembled WGS sequence"/>
</dbReference>
<dbReference type="RefSeq" id="WP_055084280.1">
    <property type="nucleotide sequence ID" value="NZ_CXSU01000011.1"/>
</dbReference>
<dbReference type="AlphaFoldDB" id="A0A0M6YKM4"/>
<keyword evidence="4" id="KW-1185">Reference proteome</keyword>
<dbReference type="Gene3D" id="3.50.50.60">
    <property type="entry name" value="FAD/NAD(P)-binding domain"/>
    <property type="match status" value="1"/>
</dbReference>
<evidence type="ECO:0000313" key="3">
    <source>
        <dbReference type="EMBL" id="CTQ49586.1"/>
    </source>
</evidence>
<dbReference type="STRING" id="420998.JDO7802_01600"/>
<dbReference type="PANTHER" id="PTHR13847:SF287">
    <property type="entry name" value="FAD-DEPENDENT OXIDOREDUCTASE DOMAIN-CONTAINING PROTEIN 1"/>
    <property type="match status" value="1"/>
</dbReference>
<dbReference type="GO" id="GO:0016491">
    <property type="term" value="F:oxidoreductase activity"/>
    <property type="evidence" value="ECO:0007669"/>
    <property type="project" value="UniProtKB-KW"/>
</dbReference>
<protein>
    <submittedName>
        <fullName evidence="3">D-amino acid dehydrogenase small subunit</fullName>
    </submittedName>
</protein>